<name>A0A0C3S679_PHLG1</name>
<evidence type="ECO:0000256" key="2">
    <source>
        <dbReference type="PIRSR" id="PIRSR602678-1"/>
    </source>
</evidence>
<dbReference type="SUPFAM" id="SSF102705">
    <property type="entry name" value="NIF3 (NGG1p interacting factor 3)-like"/>
    <property type="match status" value="1"/>
</dbReference>
<keyword evidence="2" id="KW-0479">Metal-binding</keyword>
<dbReference type="PANTHER" id="PTHR13799:SF13">
    <property type="entry name" value="NIF3-LIKE PROTEIN 1"/>
    <property type="match status" value="1"/>
</dbReference>
<dbReference type="GO" id="GO:0046872">
    <property type="term" value="F:metal ion binding"/>
    <property type="evidence" value="ECO:0007669"/>
    <property type="project" value="UniProtKB-KW"/>
</dbReference>
<feature type="binding site" evidence="2">
    <location>
        <position position="219"/>
    </location>
    <ligand>
        <name>a divalent metal cation</name>
        <dbReference type="ChEBI" id="CHEBI:60240"/>
        <label>1</label>
    </ligand>
</feature>
<keyword evidence="4" id="KW-1185">Reference proteome</keyword>
<dbReference type="EMBL" id="KN840444">
    <property type="protein sequence ID" value="KIP11696.1"/>
    <property type="molecule type" value="Genomic_DNA"/>
</dbReference>
<dbReference type="InterPro" id="IPR002678">
    <property type="entry name" value="DUF34/NIF3"/>
</dbReference>
<evidence type="ECO:0000313" key="3">
    <source>
        <dbReference type="EMBL" id="KIP11696.1"/>
    </source>
</evidence>
<dbReference type="OrthoDB" id="3345469at2759"/>
<gene>
    <name evidence="3" type="ORF">PHLGIDRAFT_114278</name>
</gene>
<comment type="similarity">
    <text evidence="1">Belongs to the GTP cyclohydrolase I type 2/NIF3 family.</text>
</comment>
<dbReference type="AlphaFoldDB" id="A0A0C3S679"/>
<dbReference type="InterPro" id="IPR036069">
    <property type="entry name" value="DUF34/NIF3_sf"/>
</dbReference>
<evidence type="ECO:0000256" key="1">
    <source>
        <dbReference type="ARBA" id="ARBA00006964"/>
    </source>
</evidence>
<sequence length="268" mass="28943">MSYQVGLLLEAPFIRKNANRVLLTIDITTEVADEALSTPTCFIVSYHPTIFKPLSSITLSNPLQRSLLRLAAAGISVYCPHTALDSVNDGINDWLAAGVLTSSTGVKTDGKVTFIGETFEDVGGQCRLVTLADPISMEELQTRIKKYLKLQQLQVGYPAGQTVTERRIKTIAICAGAGGSFFGNITADAFFTGEMSHHEVLAAVAKGSNVILCGHTNTERGYLPTLAQRLKQSFNTISAEDAGSEDTAILRSLEIEVSKKDKHPLQNV</sequence>
<dbReference type="PANTHER" id="PTHR13799">
    <property type="entry name" value="NGG1 INTERACTING FACTOR 3"/>
    <property type="match status" value="1"/>
</dbReference>
<accession>A0A0C3S679</accession>
<dbReference type="Proteomes" id="UP000053257">
    <property type="component" value="Unassembled WGS sequence"/>
</dbReference>
<feature type="binding site" evidence="2">
    <location>
        <position position="85"/>
    </location>
    <ligand>
        <name>a divalent metal cation</name>
        <dbReference type="ChEBI" id="CHEBI:60240"/>
        <label>1</label>
    </ligand>
</feature>
<dbReference type="Pfam" id="PF01784">
    <property type="entry name" value="DUF34_NIF3"/>
    <property type="match status" value="1"/>
</dbReference>
<evidence type="ECO:0000313" key="4">
    <source>
        <dbReference type="Proteomes" id="UP000053257"/>
    </source>
</evidence>
<reference evidence="3 4" key="1">
    <citation type="journal article" date="2014" name="PLoS Genet.">
        <title>Analysis of the Phlebiopsis gigantea genome, transcriptome and secretome provides insight into its pioneer colonization strategies of wood.</title>
        <authorList>
            <person name="Hori C."/>
            <person name="Ishida T."/>
            <person name="Igarashi K."/>
            <person name="Samejima M."/>
            <person name="Suzuki H."/>
            <person name="Master E."/>
            <person name="Ferreira P."/>
            <person name="Ruiz-Duenas F.J."/>
            <person name="Held B."/>
            <person name="Canessa P."/>
            <person name="Larrondo L.F."/>
            <person name="Schmoll M."/>
            <person name="Druzhinina I.S."/>
            <person name="Kubicek C.P."/>
            <person name="Gaskell J.A."/>
            <person name="Kersten P."/>
            <person name="St John F."/>
            <person name="Glasner J."/>
            <person name="Sabat G."/>
            <person name="Splinter BonDurant S."/>
            <person name="Syed K."/>
            <person name="Yadav J."/>
            <person name="Mgbeahuruike A.C."/>
            <person name="Kovalchuk A."/>
            <person name="Asiegbu F.O."/>
            <person name="Lackner G."/>
            <person name="Hoffmeister D."/>
            <person name="Rencoret J."/>
            <person name="Gutierrez A."/>
            <person name="Sun H."/>
            <person name="Lindquist E."/>
            <person name="Barry K."/>
            <person name="Riley R."/>
            <person name="Grigoriev I.V."/>
            <person name="Henrissat B."/>
            <person name="Kues U."/>
            <person name="Berka R.M."/>
            <person name="Martinez A.T."/>
            <person name="Covert S.F."/>
            <person name="Blanchette R.A."/>
            <person name="Cullen D."/>
        </authorList>
    </citation>
    <scope>NUCLEOTIDE SEQUENCE [LARGE SCALE GENOMIC DNA]</scope>
    <source>
        <strain evidence="3 4">11061_1 CR5-6</strain>
    </source>
</reference>
<dbReference type="FunFam" id="3.40.1390.30:FF:000001">
    <property type="entry name" value="GTP cyclohydrolase 1 type 2"/>
    <property type="match status" value="1"/>
</dbReference>
<protein>
    <submittedName>
        <fullName evidence="3">Uncharacterized protein</fullName>
    </submittedName>
</protein>
<dbReference type="NCBIfam" id="TIGR00486">
    <property type="entry name" value="YbgI_SA1388"/>
    <property type="match status" value="1"/>
</dbReference>
<dbReference type="GO" id="GO:0005739">
    <property type="term" value="C:mitochondrion"/>
    <property type="evidence" value="ECO:0007669"/>
    <property type="project" value="TreeGrafter"/>
</dbReference>
<proteinExistence type="inferred from homology"/>
<dbReference type="Gene3D" id="3.40.1390.30">
    <property type="entry name" value="NIF3 (NGG1p interacting factor 3)-like"/>
    <property type="match status" value="2"/>
</dbReference>
<feature type="binding site" evidence="2">
    <location>
        <position position="47"/>
    </location>
    <ligand>
        <name>a divalent metal cation</name>
        <dbReference type="ChEBI" id="CHEBI:60240"/>
        <label>1</label>
    </ligand>
</feature>
<feature type="binding site" evidence="2">
    <location>
        <position position="215"/>
    </location>
    <ligand>
        <name>a divalent metal cation</name>
        <dbReference type="ChEBI" id="CHEBI:60240"/>
        <label>2</label>
    </ligand>
</feature>
<organism evidence="3 4">
    <name type="scientific">Phlebiopsis gigantea (strain 11061_1 CR5-6)</name>
    <name type="common">White-rot fungus</name>
    <name type="synonym">Peniophora gigantea</name>
    <dbReference type="NCBI Taxonomy" id="745531"/>
    <lineage>
        <taxon>Eukaryota</taxon>
        <taxon>Fungi</taxon>
        <taxon>Dikarya</taxon>
        <taxon>Basidiomycota</taxon>
        <taxon>Agaricomycotina</taxon>
        <taxon>Agaricomycetes</taxon>
        <taxon>Polyporales</taxon>
        <taxon>Phanerochaetaceae</taxon>
        <taxon>Phlebiopsis</taxon>
    </lineage>
</organism>
<dbReference type="HOGENOM" id="CLU_037423_0_1_1"/>
<dbReference type="STRING" id="745531.A0A0C3S679"/>